<dbReference type="SUPFAM" id="SSF51182">
    <property type="entry name" value="RmlC-like cupins"/>
    <property type="match status" value="1"/>
</dbReference>
<dbReference type="Gene3D" id="2.60.120.10">
    <property type="entry name" value="Jelly Rolls"/>
    <property type="match status" value="1"/>
</dbReference>
<comment type="catalytic activity">
    <reaction evidence="1 11">
        <text>1,2-dihydroxy-5-(methylsulfanyl)pent-1-en-3-one + O2 = 4-methylsulfanyl-2-oxobutanoate + formate + 2 H(+)</text>
        <dbReference type="Rhea" id="RHEA:24504"/>
        <dbReference type="ChEBI" id="CHEBI:15378"/>
        <dbReference type="ChEBI" id="CHEBI:15379"/>
        <dbReference type="ChEBI" id="CHEBI:15740"/>
        <dbReference type="ChEBI" id="CHEBI:16723"/>
        <dbReference type="ChEBI" id="CHEBI:49252"/>
        <dbReference type="EC" id="1.13.11.54"/>
    </reaction>
</comment>
<keyword evidence="3 11" id="KW-0533">Nickel</keyword>
<dbReference type="CDD" id="cd02232">
    <property type="entry name" value="cupin_ARD"/>
    <property type="match status" value="1"/>
</dbReference>
<dbReference type="EC" id="1.13.11.54" evidence="11"/>
<keyword evidence="7 11" id="KW-0560">Oxidoreductase</keyword>
<dbReference type="AlphaFoldDB" id="A0AAW0C0Y9"/>
<dbReference type="Pfam" id="PF03079">
    <property type="entry name" value="ARD"/>
    <property type="match status" value="1"/>
</dbReference>
<feature type="binding site" evidence="11">
    <location>
        <position position="87"/>
    </location>
    <ligand>
        <name>Ni(2+)</name>
        <dbReference type="ChEBI" id="CHEBI:49786"/>
        <note>for nickel-dependent acireductone dioxygenase activity</note>
    </ligand>
</feature>
<dbReference type="HAMAP" id="MF_03154">
    <property type="entry name" value="Salvage_MtnD_euk"/>
    <property type="match status" value="1"/>
</dbReference>
<dbReference type="GO" id="GO:0010308">
    <property type="term" value="F:acireductone dioxygenase (Ni2+-requiring) activity"/>
    <property type="evidence" value="ECO:0007669"/>
    <property type="project" value="UniProtKB-UniRule"/>
</dbReference>
<feature type="binding site" evidence="11">
    <location>
        <position position="133"/>
    </location>
    <ligand>
        <name>Fe(2+)</name>
        <dbReference type="ChEBI" id="CHEBI:29033"/>
        <note>for iron-dependent acireductone dioxygenase activity</note>
    </ligand>
</feature>
<dbReference type="GO" id="GO:0019509">
    <property type="term" value="P:L-methionine salvage from methylthioadenosine"/>
    <property type="evidence" value="ECO:0007669"/>
    <property type="project" value="UniProtKB-UniRule"/>
</dbReference>
<comment type="subcellular location">
    <subcellularLocation>
        <location evidence="11">Cytoplasm</location>
    </subcellularLocation>
    <subcellularLocation>
        <location evidence="11">Nucleus</location>
    </subcellularLocation>
</comment>
<comment type="catalytic activity">
    <reaction evidence="11">
        <text>1,2-dihydroxy-5-(methylsulfanyl)pent-1-en-3-one + O2 = 3-(methylsulfanyl)propanoate + CO + formate + 2 H(+)</text>
        <dbReference type="Rhea" id="RHEA:14161"/>
        <dbReference type="ChEBI" id="CHEBI:15378"/>
        <dbReference type="ChEBI" id="CHEBI:15379"/>
        <dbReference type="ChEBI" id="CHEBI:15740"/>
        <dbReference type="ChEBI" id="CHEBI:17245"/>
        <dbReference type="ChEBI" id="CHEBI:49016"/>
        <dbReference type="ChEBI" id="CHEBI:49252"/>
        <dbReference type="EC" id="1.13.11.53"/>
    </reaction>
</comment>
<dbReference type="PANTHER" id="PTHR23418:SF0">
    <property type="entry name" value="ACIREDUCTONE DIOXYGENASE"/>
    <property type="match status" value="1"/>
</dbReference>
<evidence type="ECO:0000313" key="13">
    <source>
        <dbReference type="Proteomes" id="UP001383192"/>
    </source>
</evidence>
<feature type="binding site" evidence="11">
    <location>
        <position position="133"/>
    </location>
    <ligand>
        <name>Ni(2+)</name>
        <dbReference type="ChEBI" id="CHEBI:49786"/>
        <note>for nickel-dependent acireductone dioxygenase activity</note>
    </ligand>
</feature>
<comment type="caution">
    <text evidence="12">The sequence shown here is derived from an EMBL/GenBank/DDBJ whole genome shotgun (WGS) entry which is preliminary data.</text>
</comment>
<comment type="similarity">
    <text evidence="11">Belongs to the acireductone dioxygenase (ARD) family.</text>
</comment>
<evidence type="ECO:0000256" key="5">
    <source>
        <dbReference type="ARBA" id="ARBA00022723"/>
    </source>
</evidence>
<evidence type="ECO:0000256" key="3">
    <source>
        <dbReference type="ARBA" id="ARBA00022596"/>
    </source>
</evidence>
<proteinExistence type="inferred from homology"/>
<dbReference type="InterPro" id="IPR014710">
    <property type="entry name" value="RmlC-like_jellyroll"/>
</dbReference>
<dbReference type="InterPro" id="IPR011051">
    <property type="entry name" value="RmlC_Cupin_sf"/>
</dbReference>
<accession>A0AAW0C0Y9</accession>
<evidence type="ECO:0000256" key="8">
    <source>
        <dbReference type="ARBA" id="ARBA00023004"/>
    </source>
</evidence>
<feature type="binding site" evidence="11">
    <location>
        <position position="87"/>
    </location>
    <ligand>
        <name>Fe(2+)</name>
        <dbReference type="ChEBI" id="CHEBI:29033"/>
        <note>for iron-dependent acireductone dioxygenase activity</note>
    </ligand>
</feature>
<evidence type="ECO:0000256" key="1">
    <source>
        <dbReference type="ARBA" id="ARBA00000428"/>
    </source>
</evidence>
<organism evidence="12 13">
    <name type="scientific">Paramarasmius palmivorus</name>
    <dbReference type="NCBI Taxonomy" id="297713"/>
    <lineage>
        <taxon>Eukaryota</taxon>
        <taxon>Fungi</taxon>
        <taxon>Dikarya</taxon>
        <taxon>Basidiomycota</taxon>
        <taxon>Agaricomycotina</taxon>
        <taxon>Agaricomycetes</taxon>
        <taxon>Agaricomycetidae</taxon>
        <taxon>Agaricales</taxon>
        <taxon>Marasmiineae</taxon>
        <taxon>Marasmiaceae</taxon>
        <taxon>Paramarasmius</taxon>
    </lineage>
</organism>
<comment type="cofactor">
    <cofactor evidence="11">
        <name>Fe(2+)</name>
        <dbReference type="ChEBI" id="CHEBI:29033"/>
    </cofactor>
    <cofactor evidence="11">
        <name>Ni(2+)</name>
        <dbReference type="ChEBI" id="CHEBI:49786"/>
    </cofactor>
    <text evidence="11">Binds either 1 Fe or Ni cation per monomer. Iron-binding promotes an acireductone dioxygenase reaction producing 2-keto-4-methylthiobutyrate, while nickel-binding promotes an acireductone dioxygenase reaction producing 3-(methylsulfanyl)propanoate.</text>
</comment>
<dbReference type="GO" id="GO:0005737">
    <property type="term" value="C:cytoplasm"/>
    <property type="evidence" value="ECO:0007669"/>
    <property type="project" value="UniProtKB-SubCell"/>
</dbReference>
<dbReference type="Proteomes" id="UP001383192">
    <property type="component" value="Unassembled WGS sequence"/>
</dbReference>
<name>A0AAW0C0Y9_9AGAR</name>
<dbReference type="InterPro" id="IPR027496">
    <property type="entry name" value="ARD_euk"/>
</dbReference>
<keyword evidence="10 11" id="KW-0539">Nucleus</keyword>
<dbReference type="EC" id="1.13.11.53" evidence="11"/>
<feature type="binding site" evidence="11">
    <location>
        <position position="93"/>
    </location>
    <ligand>
        <name>Fe(2+)</name>
        <dbReference type="ChEBI" id="CHEBI:29033"/>
        <note>for iron-dependent acireductone dioxygenase activity</note>
    </ligand>
</feature>
<evidence type="ECO:0000256" key="4">
    <source>
        <dbReference type="ARBA" id="ARBA00022605"/>
    </source>
</evidence>
<dbReference type="GO" id="GO:0010309">
    <property type="term" value="F:acireductone dioxygenase [iron(II)-requiring] activity"/>
    <property type="evidence" value="ECO:0007669"/>
    <property type="project" value="UniProtKB-UniRule"/>
</dbReference>
<keyword evidence="8 11" id="KW-0408">Iron</keyword>
<sequence length="181" mass="20997">MRAYYFDNLPGDQRLPHECIPSRHVSTEHLKTLNVETFHIPLSDGYQEKVDDMAAARKYKNRDVINISREGLGDIYEEKIKAFFHEHLHEDEEIRYILSGSGYFDVRETPSDAWIRIAMSAGDLLIVPAGIYHRFTLDMNDRVEAMRLFKDEPKWAAVNRGPDADHNVHRIEYLKSIAPLA</sequence>
<keyword evidence="5 11" id="KW-0479">Metal-binding</keyword>
<feature type="binding site" evidence="11">
    <location>
        <position position="89"/>
    </location>
    <ligand>
        <name>Fe(2+)</name>
        <dbReference type="ChEBI" id="CHEBI:29033"/>
        <note>for iron-dependent acireductone dioxygenase activity</note>
    </ligand>
</feature>
<comment type="function">
    <text evidence="11">Catalyzes 2 different reactions between oxygen and the acireductone 1,2-dihydroxy-3-keto-5-methylthiopentene (DHK-MTPene) depending upon the metal bound in the active site. Fe-containing acireductone dioxygenase (Fe-ARD) produces formate and 2-keto-4-methylthiobutyrate (KMTB), the alpha-ketoacid precursor of methionine in the methionine recycle pathway. Ni-containing acireductone dioxygenase (Ni-ARD) produces methylthiopropionate, carbon monoxide and formate, and does not lie on the methionine recycle pathway.</text>
</comment>
<evidence type="ECO:0000256" key="7">
    <source>
        <dbReference type="ARBA" id="ARBA00023002"/>
    </source>
</evidence>
<evidence type="ECO:0000313" key="12">
    <source>
        <dbReference type="EMBL" id="KAK7032053.1"/>
    </source>
</evidence>
<evidence type="ECO:0000256" key="6">
    <source>
        <dbReference type="ARBA" id="ARBA00022964"/>
    </source>
</evidence>
<protein>
    <recommendedName>
        <fullName evidence="11">Acireductone dioxygenase</fullName>
    </recommendedName>
    <alternativeName>
        <fullName evidence="11">Acireductone dioxygenase (Fe(2+)-requiring)</fullName>
        <shortName evidence="11">ARD'</shortName>
        <shortName evidence="11">Fe-ARD</shortName>
        <ecNumber evidence="11">1.13.11.54</ecNumber>
    </alternativeName>
    <alternativeName>
        <fullName evidence="11">Acireductone dioxygenase (Ni(2+)-requiring)</fullName>
        <shortName evidence="11">ARD</shortName>
        <shortName evidence="11">Ni-ARD</shortName>
        <ecNumber evidence="11">1.13.11.53</ecNumber>
    </alternativeName>
</protein>
<keyword evidence="6 11" id="KW-0223">Dioxygenase</keyword>
<gene>
    <name evidence="12" type="primary">ADI1_3</name>
    <name evidence="11" type="synonym">ADI1</name>
    <name evidence="12" type="ORF">VNI00_013422</name>
</gene>
<dbReference type="FunFam" id="2.60.120.10:FF:000099">
    <property type="entry name" value="1,2-dihydroxy-3-keto-5-methylthiopentene dioxygenase"/>
    <property type="match status" value="1"/>
</dbReference>
<dbReference type="GO" id="GO:0005634">
    <property type="term" value="C:nucleus"/>
    <property type="evidence" value="ECO:0007669"/>
    <property type="project" value="UniProtKB-SubCell"/>
</dbReference>
<evidence type="ECO:0000256" key="11">
    <source>
        <dbReference type="HAMAP-Rule" id="MF_03154"/>
    </source>
</evidence>
<keyword evidence="4 11" id="KW-0028">Amino-acid biosynthesis</keyword>
<keyword evidence="2 11" id="KW-0963">Cytoplasm</keyword>
<evidence type="ECO:0000256" key="10">
    <source>
        <dbReference type="ARBA" id="ARBA00023242"/>
    </source>
</evidence>
<comment type="pathway">
    <text evidence="11">Amino-acid biosynthesis; L-methionine biosynthesis via salvage pathway; L-methionine from S-methyl-5-thio-alpha-D-ribose 1-phosphate: step 5/6.</text>
</comment>
<dbReference type="InterPro" id="IPR004313">
    <property type="entry name" value="ARD"/>
</dbReference>
<keyword evidence="9 11" id="KW-0486">Methionine biosynthesis</keyword>
<dbReference type="PANTHER" id="PTHR23418">
    <property type="entry name" value="ACIREDUCTONE DIOXYGENASE"/>
    <property type="match status" value="1"/>
</dbReference>
<evidence type="ECO:0000256" key="2">
    <source>
        <dbReference type="ARBA" id="ARBA00022490"/>
    </source>
</evidence>
<evidence type="ECO:0000256" key="9">
    <source>
        <dbReference type="ARBA" id="ARBA00023167"/>
    </source>
</evidence>
<feature type="binding site" evidence="11">
    <location>
        <position position="89"/>
    </location>
    <ligand>
        <name>Ni(2+)</name>
        <dbReference type="ChEBI" id="CHEBI:49786"/>
        <note>for nickel-dependent acireductone dioxygenase activity</note>
    </ligand>
</feature>
<feature type="binding site" evidence="11">
    <location>
        <position position="93"/>
    </location>
    <ligand>
        <name>Ni(2+)</name>
        <dbReference type="ChEBI" id="CHEBI:49786"/>
        <note>for nickel-dependent acireductone dioxygenase activity</note>
    </ligand>
</feature>
<dbReference type="GO" id="GO:0005506">
    <property type="term" value="F:iron ion binding"/>
    <property type="evidence" value="ECO:0007669"/>
    <property type="project" value="UniProtKB-UniRule"/>
</dbReference>
<keyword evidence="13" id="KW-1185">Reference proteome</keyword>
<reference evidence="12 13" key="1">
    <citation type="submission" date="2024-01" db="EMBL/GenBank/DDBJ databases">
        <title>A draft genome for a cacao thread blight-causing isolate of Paramarasmius palmivorus.</title>
        <authorList>
            <person name="Baruah I.K."/>
            <person name="Bukari Y."/>
            <person name="Amoako-Attah I."/>
            <person name="Meinhardt L.W."/>
            <person name="Bailey B.A."/>
            <person name="Cohen S.P."/>
        </authorList>
    </citation>
    <scope>NUCLEOTIDE SEQUENCE [LARGE SCALE GENOMIC DNA]</scope>
    <source>
        <strain evidence="12 13">GH-12</strain>
    </source>
</reference>
<dbReference type="EMBL" id="JAYKXP010000068">
    <property type="protein sequence ID" value="KAK7032053.1"/>
    <property type="molecule type" value="Genomic_DNA"/>
</dbReference>
<dbReference type="GO" id="GO:0016151">
    <property type="term" value="F:nickel cation binding"/>
    <property type="evidence" value="ECO:0007669"/>
    <property type="project" value="UniProtKB-UniRule"/>
</dbReference>